<feature type="active site" description="Proton acceptor" evidence="9">
    <location>
        <position position="315"/>
    </location>
</feature>
<dbReference type="CDD" id="cd01556">
    <property type="entry name" value="EPSP_synthase"/>
    <property type="match status" value="1"/>
</dbReference>
<feature type="binding site" evidence="9">
    <location>
        <position position="26"/>
    </location>
    <ligand>
        <name>3-phosphoshikimate</name>
        <dbReference type="ChEBI" id="CHEBI:145989"/>
    </ligand>
</feature>
<keyword evidence="5 9" id="KW-0028">Amino-acid biosynthesis</keyword>
<evidence type="ECO:0000256" key="1">
    <source>
        <dbReference type="ARBA" id="ARBA00002174"/>
    </source>
</evidence>
<dbReference type="NCBIfam" id="TIGR01356">
    <property type="entry name" value="aroA"/>
    <property type="match status" value="1"/>
</dbReference>
<dbReference type="PIRSF" id="PIRSF000505">
    <property type="entry name" value="EPSPS"/>
    <property type="match status" value="1"/>
</dbReference>
<sequence length="434" mass="45270">MRFTLSPGGNIRGQVRVPGDKSISHRSIMLGALAEGVTRVSGFLEGEDALATLSAFRAMGVEIERHSAGEVVVQGVGLHGLEASSAALDLGNAGTGMRLLCGLMAGQSFDCELTGDASLCSRPMGRVIDPLTLMGAKIDAQAGGRPPLKISGGRALQGIHYDLPMASAQVKSCVLLAGLYADGRTSVTEPAPTRDHTERMLRGFGYPVERKNGVISLEGGGCLEAADIDVPADISSAAFFLVAASIAPGSDLLLTHVGVNPTRTGVINILRLMGADITLSGQREVGGEPVADIRVRYAPLRGIEIPEDQVPPAIDEFPALFIAAACAEGRTVLRGAEELRVKESDRIAAMAEGLTTLGIENDVLDDGIIIEGGTLAGGEIHTHMDHRIAMSFAIAGLRAQEPIVVLDCDHVATSFPGFDVLASELGLRISVQAD</sequence>
<dbReference type="GO" id="GO:0009423">
    <property type="term" value="P:chorismate biosynthetic process"/>
    <property type="evidence" value="ECO:0007669"/>
    <property type="project" value="UniProtKB-UniRule"/>
</dbReference>
<evidence type="ECO:0000256" key="7">
    <source>
        <dbReference type="ARBA" id="ARBA00023141"/>
    </source>
</evidence>
<dbReference type="AlphaFoldDB" id="A0A2N5X5K1"/>
<evidence type="ECO:0000256" key="4">
    <source>
        <dbReference type="ARBA" id="ARBA00022490"/>
    </source>
</evidence>
<feature type="binding site" evidence="9">
    <location>
        <position position="21"/>
    </location>
    <ligand>
        <name>3-phosphoshikimate</name>
        <dbReference type="ChEBI" id="CHEBI:145989"/>
    </ligand>
</feature>
<evidence type="ECO:0000256" key="5">
    <source>
        <dbReference type="ARBA" id="ARBA00022605"/>
    </source>
</evidence>
<feature type="binding site" evidence="9">
    <location>
        <position position="169"/>
    </location>
    <ligand>
        <name>3-phosphoshikimate</name>
        <dbReference type="ChEBI" id="CHEBI:145989"/>
    </ligand>
</feature>
<dbReference type="UniPathway" id="UPA00053">
    <property type="reaction ID" value="UER00089"/>
</dbReference>
<comment type="caution">
    <text evidence="11">The sequence shown here is derived from an EMBL/GenBank/DDBJ whole genome shotgun (WGS) entry which is preliminary data.</text>
</comment>
<comment type="pathway">
    <text evidence="2 9">Metabolic intermediate biosynthesis; chorismate biosynthesis; chorismate from D-erythrose 4-phosphate and phosphoenolpyruvate: step 6/7.</text>
</comment>
<dbReference type="Pfam" id="PF00275">
    <property type="entry name" value="EPSP_synthase"/>
    <property type="match status" value="1"/>
</dbReference>
<feature type="binding site" evidence="9">
    <location>
        <position position="315"/>
    </location>
    <ligand>
        <name>3-phosphoshikimate</name>
        <dbReference type="ChEBI" id="CHEBI:145989"/>
    </ligand>
</feature>
<evidence type="ECO:0000256" key="3">
    <source>
        <dbReference type="ARBA" id="ARBA00009948"/>
    </source>
</evidence>
<dbReference type="InterPro" id="IPR023193">
    <property type="entry name" value="EPSP_synthase_CS"/>
</dbReference>
<evidence type="ECO:0000313" key="12">
    <source>
        <dbReference type="Proteomes" id="UP000235005"/>
    </source>
</evidence>
<evidence type="ECO:0000256" key="2">
    <source>
        <dbReference type="ARBA" id="ARBA00004811"/>
    </source>
</evidence>
<accession>A0A2N5X5K1</accession>
<organism evidence="11 12">
    <name type="scientific">Pseudohalioglobus lutimaris</name>
    <dbReference type="NCBI Taxonomy" id="1737061"/>
    <lineage>
        <taxon>Bacteria</taxon>
        <taxon>Pseudomonadati</taxon>
        <taxon>Pseudomonadota</taxon>
        <taxon>Gammaproteobacteria</taxon>
        <taxon>Cellvibrionales</taxon>
        <taxon>Halieaceae</taxon>
        <taxon>Pseudohalioglobus</taxon>
    </lineage>
</organism>
<dbReference type="EC" id="2.5.1.19" evidence="9"/>
<dbReference type="Proteomes" id="UP000235005">
    <property type="component" value="Unassembled WGS sequence"/>
</dbReference>
<dbReference type="HAMAP" id="MF_00210">
    <property type="entry name" value="EPSP_synth"/>
    <property type="match status" value="1"/>
</dbReference>
<proteinExistence type="inferred from homology"/>
<feature type="binding site" evidence="9">
    <location>
        <position position="22"/>
    </location>
    <ligand>
        <name>3-phosphoshikimate</name>
        <dbReference type="ChEBI" id="CHEBI:145989"/>
    </ligand>
</feature>
<evidence type="ECO:0000313" key="11">
    <source>
        <dbReference type="EMBL" id="PLW69763.1"/>
    </source>
</evidence>
<dbReference type="PANTHER" id="PTHR21090:SF5">
    <property type="entry name" value="PENTAFUNCTIONAL AROM POLYPEPTIDE"/>
    <property type="match status" value="1"/>
</dbReference>
<evidence type="ECO:0000256" key="8">
    <source>
        <dbReference type="ARBA" id="ARBA00044633"/>
    </source>
</evidence>
<dbReference type="EMBL" id="PKUS01000005">
    <property type="protein sequence ID" value="PLW69763.1"/>
    <property type="molecule type" value="Genomic_DNA"/>
</dbReference>
<comment type="subunit">
    <text evidence="9">Monomer.</text>
</comment>
<feature type="domain" description="Enolpyruvate transferase" evidence="10">
    <location>
        <begin position="7"/>
        <end position="418"/>
    </location>
</feature>
<protein>
    <recommendedName>
        <fullName evidence="9">3-phosphoshikimate 1-carboxyvinyltransferase</fullName>
        <ecNumber evidence="9">2.5.1.19</ecNumber>
    </recommendedName>
    <alternativeName>
        <fullName evidence="9">5-enolpyruvylshikimate-3-phosphate synthase</fullName>
        <shortName evidence="9">EPSP synthase</shortName>
        <shortName evidence="9">EPSPS</shortName>
    </alternativeName>
</protein>
<dbReference type="GO" id="GO:0008652">
    <property type="term" value="P:amino acid biosynthetic process"/>
    <property type="evidence" value="ECO:0007669"/>
    <property type="project" value="UniProtKB-KW"/>
</dbReference>
<feature type="binding site" evidence="9">
    <location>
        <position position="21"/>
    </location>
    <ligand>
        <name>phosphoenolpyruvate</name>
        <dbReference type="ChEBI" id="CHEBI:58702"/>
    </ligand>
</feature>
<feature type="binding site" evidence="9">
    <location>
        <position position="342"/>
    </location>
    <ligand>
        <name>3-phosphoshikimate</name>
        <dbReference type="ChEBI" id="CHEBI:145989"/>
    </ligand>
</feature>
<dbReference type="InterPro" id="IPR013792">
    <property type="entry name" value="RNA3'P_cycl/enolpyr_Trfase_a/b"/>
</dbReference>
<feature type="binding site" evidence="9">
    <location>
        <position position="169"/>
    </location>
    <ligand>
        <name>phosphoenolpyruvate</name>
        <dbReference type="ChEBI" id="CHEBI:58702"/>
    </ligand>
</feature>
<evidence type="ECO:0000259" key="10">
    <source>
        <dbReference type="Pfam" id="PF00275"/>
    </source>
</evidence>
<dbReference type="OrthoDB" id="9809920at2"/>
<dbReference type="GO" id="GO:0009073">
    <property type="term" value="P:aromatic amino acid family biosynthetic process"/>
    <property type="evidence" value="ECO:0007669"/>
    <property type="project" value="UniProtKB-KW"/>
</dbReference>
<evidence type="ECO:0000256" key="9">
    <source>
        <dbReference type="HAMAP-Rule" id="MF_00210"/>
    </source>
</evidence>
<comment type="caution">
    <text evidence="9">Lacks conserved residue(s) required for the propagation of feature annotation.</text>
</comment>
<gene>
    <name evidence="9 11" type="primary">aroA</name>
    <name evidence="11" type="ORF">C0039_07090</name>
</gene>
<dbReference type="PROSITE" id="PS00104">
    <property type="entry name" value="EPSP_SYNTHASE_1"/>
    <property type="match status" value="1"/>
</dbReference>
<feature type="binding site" evidence="9">
    <location>
        <position position="167"/>
    </location>
    <ligand>
        <name>3-phosphoshikimate</name>
        <dbReference type="ChEBI" id="CHEBI:145989"/>
    </ligand>
</feature>
<dbReference type="InterPro" id="IPR036968">
    <property type="entry name" value="Enolpyruvate_Tfrase_sf"/>
</dbReference>
<keyword evidence="12" id="KW-1185">Reference proteome</keyword>
<feature type="binding site" evidence="9">
    <location>
        <position position="387"/>
    </location>
    <ligand>
        <name>phosphoenolpyruvate</name>
        <dbReference type="ChEBI" id="CHEBI:58702"/>
    </ligand>
</feature>
<dbReference type="SUPFAM" id="SSF55205">
    <property type="entry name" value="EPT/RTPC-like"/>
    <property type="match status" value="1"/>
</dbReference>
<comment type="subcellular location">
    <subcellularLocation>
        <location evidence="9">Cytoplasm</location>
    </subcellularLocation>
</comment>
<feature type="binding site" evidence="9">
    <location>
        <position position="94"/>
    </location>
    <ligand>
        <name>phosphoenolpyruvate</name>
        <dbReference type="ChEBI" id="CHEBI:58702"/>
    </ligand>
</feature>
<reference evidence="11 12" key="1">
    <citation type="submission" date="2018-01" db="EMBL/GenBank/DDBJ databases">
        <title>The draft genome sequence of Halioglobus lutimaris HF004.</title>
        <authorList>
            <person name="Du Z.-J."/>
            <person name="Shi M.-J."/>
        </authorList>
    </citation>
    <scope>NUCLEOTIDE SEQUENCE [LARGE SCALE GENOMIC DNA]</scope>
    <source>
        <strain evidence="11 12">HF004</strain>
    </source>
</reference>
<dbReference type="RefSeq" id="WP_101517672.1">
    <property type="nucleotide sequence ID" value="NZ_PKUS01000005.1"/>
</dbReference>
<name>A0A2N5X5K1_9GAMM</name>
<dbReference type="Gene3D" id="3.65.10.10">
    <property type="entry name" value="Enolpyruvate transferase domain"/>
    <property type="match status" value="2"/>
</dbReference>
<dbReference type="PROSITE" id="PS00885">
    <property type="entry name" value="EPSP_SYNTHASE_2"/>
    <property type="match status" value="1"/>
</dbReference>
<dbReference type="GO" id="GO:0005737">
    <property type="term" value="C:cytoplasm"/>
    <property type="evidence" value="ECO:0007669"/>
    <property type="project" value="UniProtKB-SubCell"/>
</dbReference>
<comment type="function">
    <text evidence="1 9">Catalyzes the transfer of the enolpyruvyl moiety of phosphoenolpyruvate (PEP) to the 5-hydroxyl of shikimate-3-phosphate (S3P) to produce enolpyruvyl shikimate-3-phosphate and inorganic phosphate.</text>
</comment>
<dbReference type="InterPro" id="IPR001986">
    <property type="entry name" value="Enolpyruvate_Tfrase_dom"/>
</dbReference>
<keyword evidence="7 9" id="KW-0057">Aromatic amino acid biosynthesis</keyword>
<keyword evidence="4 9" id="KW-0963">Cytoplasm</keyword>
<evidence type="ECO:0000256" key="6">
    <source>
        <dbReference type="ARBA" id="ARBA00022679"/>
    </source>
</evidence>
<feature type="binding site" evidence="9">
    <location>
        <position position="122"/>
    </location>
    <ligand>
        <name>phosphoenolpyruvate</name>
        <dbReference type="ChEBI" id="CHEBI:58702"/>
    </ligand>
</feature>
<dbReference type="FunFam" id="3.65.10.10:FF:000005">
    <property type="entry name" value="3-phosphoshikimate 1-carboxyvinyltransferase"/>
    <property type="match status" value="1"/>
</dbReference>
<keyword evidence="6 9" id="KW-0808">Transferase</keyword>
<comment type="catalytic activity">
    <reaction evidence="8">
        <text>3-phosphoshikimate + phosphoenolpyruvate = 5-O-(1-carboxyvinyl)-3-phosphoshikimate + phosphate</text>
        <dbReference type="Rhea" id="RHEA:21256"/>
        <dbReference type="ChEBI" id="CHEBI:43474"/>
        <dbReference type="ChEBI" id="CHEBI:57701"/>
        <dbReference type="ChEBI" id="CHEBI:58702"/>
        <dbReference type="ChEBI" id="CHEBI:145989"/>
        <dbReference type="EC" id="2.5.1.19"/>
    </reaction>
    <physiologicalReaction direction="left-to-right" evidence="8">
        <dbReference type="Rhea" id="RHEA:21257"/>
    </physiologicalReaction>
</comment>
<dbReference type="PANTHER" id="PTHR21090">
    <property type="entry name" value="AROM/DEHYDROQUINATE SYNTHASE"/>
    <property type="match status" value="1"/>
</dbReference>
<dbReference type="FunFam" id="3.65.10.10:FF:000006">
    <property type="entry name" value="3-phosphoshikimate 1-carboxyvinyltransferase"/>
    <property type="match status" value="1"/>
</dbReference>
<dbReference type="InterPro" id="IPR006264">
    <property type="entry name" value="EPSP_synthase"/>
</dbReference>
<feature type="binding site" evidence="9">
    <location>
        <position position="346"/>
    </location>
    <ligand>
        <name>phosphoenolpyruvate</name>
        <dbReference type="ChEBI" id="CHEBI:58702"/>
    </ligand>
</feature>
<comment type="similarity">
    <text evidence="3 9">Belongs to the EPSP synthase family.</text>
</comment>
<dbReference type="GO" id="GO:0003866">
    <property type="term" value="F:3-phosphoshikimate 1-carboxyvinyltransferase activity"/>
    <property type="evidence" value="ECO:0007669"/>
    <property type="project" value="UniProtKB-UniRule"/>
</dbReference>